<evidence type="ECO:0000259" key="4">
    <source>
        <dbReference type="Pfam" id="PF07992"/>
    </source>
</evidence>
<evidence type="ECO:0000256" key="1">
    <source>
        <dbReference type="ARBA" id="ARBA00022630"/>
    </source>
</evidence>
<dbReference type="EMBL" id="VZRB01000073">
    <property type="protein sequence ID" value="KAB1139107.1"/>
    <property type="molecule type" value="Genomic_DNA"/>
</dbReference>
<evidence type="ECO:0000256" key="2">
    <source>
        <dbReference type="ARBA" id="ARBA00023002"/>
    </source>
</evidence>
<sequence length="360" mass="37181">MSPHNAADELDVLVIGGGAAGLSGALTLARARRSVLVLDSGEPRNAPAEAAHGLLSRDGVPPLELLAAGRAEVSGYGGRIVYDRAVAARRVEGGFSVETASGRGFRARRLLVTTGLVDELPEVPGLRERWGRDVLHCPYCHGWEVRDTSIGVLGGSPVAVHQALLFRQWSAHVTLFLHTGEDMTEDQWERLAARGVAVVDGEVAGLAVAEDRLAGVRLASGRQVPVEALIVVPRLVARSDVLADLGLGTVEHLMGVGAYVPSDGSGLTEAPGVWVAGNVTDLMAPVPAAQAAGVQAAAAINADLVVEDTDAAVARRRSAASADVFGAACEAEVSARVLGGRRHGLDSLPQSEGTAASVQP</sequence>
<dbReference type="Pfam" id="PF07992">
    <property type="entry name" value="Pyr_redox_2"/>
    <property type="match status" value="1"/>
</dbReference>
<dbReference type="PANTHER" id="PTHR48105">
    <property type="entry name" value="THIOREDOXIN REDUCTASE 1-RELATED-RELATED"/>
    <property type="match status" value="1"/>
</dbReference>
<accession>A0A6H9UNH0</accession>
<gene>
    <name evidence="5" type="ORF">F7R91_41065</name>
</gene>
<comment type="caution">
    <text evidence="5">The sequence shown here is derived from an EMBL/GenBank/DDBJ whole genome shotgun (WGS) entry which is preliminary data.</text>
</comment>
<dbReference type="GO" id="GO:0004791">
    <property type="term" value="F:thioredoxin-disulfide reductase (NADPH) activity"/>
    <property type="evidence" value="ECO:0007669"/>
    <property type="project" value="UniProtKB-EC"/>
</dbReference>
<dbReference type="AlphaFoldDB" id="A0A6H9UNH0"/>
<reference evidence="5 6" key="1">
    <citation type="submission" date="2019-09" db="EMBL/GenBank/DDBJ databases">
        <title>Screening of Novel Bioactive Compounds from Soil-Associated.</title>
        <authorList>
            <person name="Zhao S."/>
        </authorList>
    </citation>
    <scope>NUCLEOTIDE SEQUENCE [LARGE SCALE GENOMIC DNA]</scope>
    <source>
        <strain evidence="5 6">HIT-DPA4</strain>
    </source>
</reference>
<organism evidence="5 6">
    <name type="scientific">Streptomyces luteolifulvus</name>
    <dbReference type="NCBI Taxonomy" id="2615112"/>
    <lineage>
        <taxon>Bacteria</taxon>
        <taxon>Bacillati</taxon>
        <taxon>Actinomycetota</taxon>
        <taxon>Actinomycetes</taxon>
        <taxon>Kitasatosporales</taxon>
        <taxon>Streptomycetaceae</taxon>
        <taxon>Streptomyces</taxon>
    </lineage>
</organism>
<protein>
    <submittedName>
        <fullName evidence="5">NAD(P)/FAD-dependent oxidoreductase</fullName>
    </submittedName>
</protein>
<dbReference type="Gene3D" id="3.50.50.60">
    <property type="entry name" value="FAD/NAD(P)-binding domain"/>
    <property type="match status" value="2"/>
</dbReference>
<proteinExistence type="predicted"/>
<dbReference type="InterPro" id="IPR023753">
    <property type="entry name" value="FAD/NAD-binding_dom"/>
</dbReference>
<dbReference type="RefSeq" id="WP_150958894.1">
    <property type="nucleotide sequence ID" value="NZ_VZRB01000073.1"/>
</dbReference>
<feature type="domain" description="FAD/NAD(P)-binding" evidence="4">
    <location>
        <begin position="11"/>
        <end position="293"/>
    </location>
</feature>
<dbReference type="Proteomes" id="UP000442707">
    <property type="component" value="Unassembled WGS sequence"/>
</dbReference>
<dbReference type="InterPro" id="IPR036188">
    <property type="entry name" value="FAD/NAD-bd_sf"/>
</dbReference>
<evidence type="ECO:0000313" key="6">
    <source>
        <dbReference type="Proteomes" id="UP000442707"/>
    </source>
</evidence>
<evidence type="ECO:0000256" key="3">
    <source>
        <dbReference type="ARBA" id="ARBA00048132"/>
    </source>
</evidence>
<name>A0A6H9UNH0_9ACTN</name>
<keyword evidence="1" id="KW-0285">Flavoprotein</keyword>
<comment type="catalytic activity">
    <reaction evidence="3">
        <text>[thioredoxin]-dithiol + NADP(+) = [thioredoxin]-disulfide + NADPH + H(+)</text>
        <dbReference type="Rhea" id="RHEA:20345"/>
        <dbReference type="Rhea" id="RHEA-COMP:10698"/>
        <dbReference type="Rhea" id="RHEA-COMP:10700"/>
        <dbReference type="ChEBI" id="CHEBI:15378"/>
        <dbReference type="ChEBI" id="CHEBI:29950"/>
        <dbReference type="ChEBI" id="CHEBI:50058"/>
        <dbReference type="ChEBI" id="CHEBI:57783"/>
        <dbReference type="ChEBI" id="CHEBI:58349"/>
        <dbReference type="EC" id="1.8.1.9"/>
    </reaction>
</comment>
<dbReference type="SUPFAM" id="SSF51905">
    <property type="entry name" value="FAD/NAD(P)-binding domain"/>
    <property type="match status" value="1"/>
</dbReference>
<keyword evidence="6" id="KW-1185">Reference proteome</keyword>
<dbReference type="PRINTS" id="PR00368">
    <property type="entry name" value="FADPNR"/>
</dbReference>
<dbReference type="InterPro" id="IPR050097">
    <property type="entry name" value="Ferredoxin-NADP_redctase_2"/>
</dbReference>
<dbReference type="PRINTS" id="PR00469">
    <property type="entry name" value="PNDRDTASEII"/>
</dbReference>
<evidence type="ECO:0000313" key="5">
    <source>
        <dbReference type="EMBL" id="KAB1139107.1"/>
    </source>
</evidence>
<keyword evidence="2" id="KW-0560">Oxidoreductase</keyword>